<feature type="transmembrane region" description="Helical" evidence="2">
    <location>
        <begin position="105"/>
        <end position="123"/>
    </location>
</feature>
<dbReference type="EMBL" id="CP108253">
    <property type="protein sequence ID" value="WTU40787.1"/>
    <property type="molecule type" value="Genomic_DNA"/>
</dbReference>
<protein>
    <submittedName>
        <fullName evidence="3">Uncharacterized protein</fullName>
    </submittedName>
</protein>
<feature type="transmembrane region" description="Helical" evidence="2">
    <location>
        <begin position="82"/>
        <end position="99"/>
    </location>
</feature>
<sequence>MTQTYLPQQPGRPEPGGPAGPRAPGTSEATRLLCAGAYLDGAFRDAVIDELYVHEERIAAPSLGIDAARVLAHALRARRLELGWSAAIVLLWIVAVPLTQWLILLYLPAFLLFTLAGWIRGPLERPLWYRRIAAWYVRWTGWAFYLWALVILLGPALEGGSAGLPGLFGPLGSRPSGDERIQAWCALVLPLLLAWAVAMQRGQFAKSLTEELSRPRFPGLDADPAEAADGVRFRRLSRRIRAEQHAPLVLYRVANPFCGAGRPYEPWSLSVELRPGKDREPDPLDNSAILRRIVPLLEALRVPSPHGSPELADAVRDRLRDLELDEIVFLPVVGLPTRADAPYTARAFEEHRAHAIEEGGETRRHFLRIRVGGWGEEIVTTVFVRVHTQGGMLMLEVAPHVLRPVKQLYQDADRVAHRYRHNNRFGKAAWAMGHTPAAAGRAVLTLWRGAVSLWRLATGGHGRALPEGPVRAVRELGSDNDASLFQEMDVSRYLKSIQDRVNNGVRLALQEAGWETDEFVQKIVNVAEGATFIETAKGAIAIGNRNTVVNRTGRAGTGGGRGDG</sequence>
<feature type="region of interest" description="Disordered" evidence="1">
    <location>
        <begin position="1"/>
        <end position="26"/>
    </location>
</feature>
<keyword evidence="2" id="KW-0472">Membrane</keyword>
<dbReference type="AlphaFoldDB" id="A0AAU2H0T4"/>
<gene>
    <name evidence="3" type="ORF">OHV25_14885</name>
</gene>
<evidence type="ECO:0000313" key="3">
    <source>
        <dbReference type="EMBL" id="WTU40787.1"/>
    </source>
</evidence>
<keyword evidence="2" id="KW-0812">Transmembrane</keyword>
<organism evidence="3">
    <name type="scientific">Streptomyces sp. NBC_00060</name>
    <dbReference type="NCBI Taxonomy" id="2975636"/>
    <lineage>
        <taxon>Bacteria</taxon>
        <taxon>Bacillati</taxon>
        <taxon>Actinomycetota</taxon>
        <taxon>Actinomycetes</taxon>
        <taxon>Kitasatosporales</taxon>
        <taxon>Streptomycetaceae</taxon>
        <taxon>Streptomyces</taxon>
    </lineage>
</organism>
<name>A0AAU2H0T4_9ACTN</name>
<accession>A0AAU2H0T4</accession>
<keyword evidence="2" id="KW-1133">Transmembrane helix</keyword>
<evidence type="ECO:0000256" key="2">
    <source>
        <dbReference type="SAM" id="Phobius"/>
    </source>
</evidence>
<proteinExistence type="predicted"/>
<reference evidence="3" key="1">
    <citation type="submission" date="2022-10" db="EMBL/GenBank/DDBJ databases">
        <title>The complete genomes of actinobacterial strains from the NBC collection.</title>
        <authorList>
            <person name="Joergensen T.S."/>
            <person name="Alvarez Arevalo M."/>
            <person name="Sterndorff E.B."/>
            <person name="Faurdal D."/>
            <person name="Vuksanovic O."/>
            <person name="Mourched A.-S."/>
            <person name="Charusanti P."/>
            <person name="Shaw S."/>
            <person name="Blin K."/>
            <person name="Weber T."/>
        </authorList>
    </citation>
    <scope>NUCLEOTIDE SEQUENCE</scope>
    <source>
        <strain evidence="3">NBC_00060</strain>
    </source>
</reference>
<evidence type="ECO:0000256" key="1">
    <source>
        <dbReference type="SAM" id="MobiDB-lite"/>
    </source>
</evidence>
<feature type="transmembrane region" description="Helical" evidence="2">
    <location>
        <begin position="135"/>
        <end position="157"/>
    </location>
</feature>